<protein>
    <submittedName>
        <fullName evidence="1">Uncharacterized protein</fullName>
    </submittedName>
</protein>
<evidence type="ECO:0000313" key="1">
    <source>
        <dbReference type="EMBL" id="KAF2136964.1"/>
    </source>
</evidence>
<dbReference type="Proteomes" id="UP000799438">
    <property type="component" value="Unassembled WGS sequence"/>
</dbReference>
<name>A0A6A6B168_9PEZI</name>
<gene>
    <name evidence="1" type="ORF">K452DRAFT_115828</name>
</gene>
<sequence length="81" mass="8939">MCFIQPGCRVVQRTRVHLPVCLALLQVLYLGFTPRILTSSPTSSILAHPPIYTYIPPRAAIHINEHDDSPVLLPPPPPPPP</sequence>
<evidence type="ECO:0000313" key="2">
    <source>
        <dbReference type="Proteomes" id="UP000799438"/>
    </source>
</evidence>
<accession>A0A6A6B168</accession>
<dbReference type="EMBL" id="ML995509">
    <property type="protein sequence ID" value="KAF2136964.1"/>
    <property type="molecule type" value="Genomic_DNA"/>
</dbReference>
<dbReference type="AlphaFoldDB" id="A0A6A6B168"/>
<proteinExistence type="predicted"/>
<reference evidence="1" key="1">
    <citation type="journal article" date="2020" name="Stud. Mycol.">
        <title>101 Dothideomycetes genomes: a test case for predicting lifestyles and emergence of pathogens.</title>
        <authorList>
            <person name="Haridas S."/>
            <person name="Albert R."/>
            <person name="Binder M."/>
            <person name="Bloem J."/>
            <person name="Labutti K."/>
            <person name="Salamov A."/>
            <person name="Andreopoulos B."/>
            <person name="Baker S."/>
            <person name="Barry K."/>
            <person name="Bills G."/>
            <person name="Bluhm B."/>
            <person name="Cannon C."/>
            <person name="Castanera R."/>
            <person name="Culley D."/>
            <person name="Daum C."/>
            <person name="Ezra D."/>
            <person name="Gonzalez J."/>
            <person name="Henrissat B."/>
            <person name="Kuo A."/>
            <person name="Liang C."/>
            <person name="Lipzen A."/>
            <person name="Lutzoni F."/>
            <person name="Magnuson J."/>
            <person name="Mondo S."/>
            <person name="Nolan M."/>
            <person name="Ohm R."/>
            <person name="Pangilinan J."/>
            <person name="Park H.-J."/>
            <person name="Ramirez L."/>
            <person name="Alfaro M."/>
            <person name="Sun H."/>
            <person name="Tritt A."/>
            <person name="Yoshinaga Y."/>
            <person name="Zwiers L.-H."/>
            <person name="Turgeon B."/>
            <person name="Goodwin S."/>
            <person name="Spatafora J."/>
            <person name="Crous P."/>
            <person name="Grigoriev I."/>
        </authorList>
    </citation>
    <scope>NUCLEOTIDE SEQUENCE</scope>
    <source>
        <strain evidence="1">CBS 121167</strain>
    </source>
</reference>
<keyword evidence="2" id="KW-1185">Reference proteome</keyword>
<dbReference type="GeneID" id="54292580"/>
<dbReference type="RefSeq" id="XP_033392682.1">
    <property type="nucleotide sequence ID" value="XM_033535086.1"/>
</dbReference>
<organism evidence="1 2">
    <name type="scientific">Aplosporella prunicola CBS 121167</name>
    <dbReference type="NCBI Taxonomy" id="1176127"/>
    <lineage>
        <taxon>Eukaryota</taxon>
        <taxon>Fungi</taxon>
        <taxon>Dikarya</taxon>
        <taxon>Ascomycota</taxon>
        <taxon>Pezizomycotina</taxon>
        <taxon>Dothideomycetes</taxon>
        <taxon>Dothideomycetes incertae sedis</taxon>
        <taxon>Botryosphaeriales</taxon>
        <taxon>Aplosporellaceae</taxon>
        <taxon>Aplosporella</taxon>
    </lineage>
</organism>